<keyword evidence="3" id="KW-0808">Transferase</keyword>
<keyword evidence="2" id="KW-0723">Serine/threonine-protein kinase</keyword>
<dbReference type="InParanoid" id="A0A6I9Q997"/>
<dbReference type="PROSITE" id="PS00107">
    <property type="entry name" value="PROTEIN_KINASE_ATP"/>
    <property type="match status" value="1"/>
</dbReference>
<keyword evidence="11" id="KW-1185">Reference proteome</keyword>
<evidence type="ECO:0000256" key="5">
    <source>
        <dbReference type="ARBA" id="ARBA00022777"/>
    </source>
</evidence>
<feature type="domain" description="Protein kinase" evidence="10">
    <location>
        <begin position="33"/>
        <end position="264"/>
    </location>
</feature>
<proteinExistence type="predicted"/>
<evidence type="ECO:0000313" key="12">
    <source>
        <dbReference type="RefSeq" id="XP_010905345.1"/>
    </source>
</evidence>
<evidence type="ECO:0000259" key="10">
    <source>
        <dbReference type="PROSITE" id="PS50011"/>
    </source>
</evidence>
<dbReference type="InterPro" id="IPR050528">
    <property type="entry name" value="L-type_Lectin-RKs"/>
</dbReference>
<evidence type="ECO:0000256" key="7">
    <source>
        <dbReference type="ARBA" id="ARBA00047899"/>
    </source>
</evidence>
<gene>
    <name evidence="12" type="primary">LOC105032573</name>
</gene>
<name>A0A6I9Q997_ELAGV</name>
<dbReference type="Proteomes" id="UP000504607">
    <property type="component" value="Unplaced"/>
</dbReference>
<evidence type="ECO:0000256" key="1">
    <source>
        <dbReference type="ARBA" id="ARBA00012513"/>
    </source>
</evidence>
<protein>
    <recommendedName>
        <fullName evidence="1">non-specific serine/threonine protein kinase</fullName>
        <ecNumber evidence="1">2.7.11.1</ecNumber>
    </recommendedName>
</protein>
<sequence>MGISSQQVSDAVQRATGPRRLPCSVLPNATNNFAAEGKLGQGGFGEVYVGVLLDPKLEVAIKKISRESQQGRKEYISEITIIGQIRHRNLVQLIGYCHKKDDLLLVYEYMPNRSLDYHLYNKDRLLAWPERYKIASGLASALLYLHEEGEQCVIDRDVKPSNVMLDSEFNSKLGDFGLARLVDHDCDPLPTVLMGIRGYMVKEKGPTNQSELLCICACISNGTNVYGKKVSCMSNILVKNASGFSLRPPQHDGGWDSGDLTSLQ</sequence>
<dbReference type="SUPFAM" id="SSF56112">
    <property type="entry name" value="Protein kinase-like (PK-like)"/>
    <property type="match status" value="1"/>
</dbReference>
<dbReference type="FunFam" id="3.30.200.20:FF:000168">
    <property type="entry name" value="L-type lectin-domain containing receptor kinase IX.1"/>
    <property type="match status" value="1"/>
</dbReference>
<dbReference type="PANTHER" id="PTHR27007">
    <property type="match status" value="1"/>
</dbReference>
<evidence type="ECO:0000256" key="3">
    <source>
        <dbReference type="ARBA" id="ARBA00022679"/>
    </source>
</evidence>
<evidence type="ECO:0000256" key="8">
    <source>
        <dbReference type="ARBA" id="ARBA00048679"/>
    </source>
</evidence>
<dbReference type="InterPro" id="IPR000719">
    <property type="entry name" value="Prot_kinase_dom"/>
</dbReference>
<dbReference type="InterPro" id="IPR011009">
    <property type="entry name" value="Kinase-like_dom_sf"/>
</dbReference>
<evidence type="ECO:0000256" key="6">
    <source>
        <dbReference type="ARBA" id="ARBA00022840"/>
    </source>
</evidence>
<keyword evidence="5" id="KW-0418">Kinase</keyword>
<evidence type="ECO:0000313" key="11">
    <source>
        <dbReference type="Proteomes" id="UP000504607"/>
    </source>
</evidence>
<dbReference type="AlphaFoldDB" id="A0A6I9Q997"/>
<comment type="catalytic activity">
    <reaction evidence="8">
        <text>L-seryl-[protein] + ATP = O-phospho-L-seryl-[protein] + ADP + H(+)</text>
        <dbReference type="Rhea" id="RHEA:17989"/>
        <dbReference type="Rhea" id="RHEA-COMP:9863"/>
        <dbReference type="Rhea" id="RHEA-COMP:11604"/>
        <dbReference type="ChEBI" id="CHEBI:15378"/>
        <dbReference type="ChEBI" id="CHEBI:29999"/>
        <dbReference type="ChEBI" id="CHEBI:30616"/>
        <dbReference type="ChEBI" id="CHEBI:83421"/>
        <dbReference type="ChEBI" id="CHEBI:456216"/>
        <dbReference type="EC" id="2.7.11.1"/>
    </reaction>
</comment>
<dbReference type="InterPro" id="IPR017441">
    <property type="entry name" value="Protein_kinase_ATP_BS"/>
</dbReference>
<dbReference type="SMART" id="SM00220">
    <property type="entry name" value="S_TKc"/>
    <property type="match status" value="1"/>
</dbReference>
<dbReference type="Gene3D" id="1.10.510.10">
    <property type="entry name" value="Transferase(Phosphotransferase) domain 1"/>
    <property type="match status" value="1"/>
</dbReference>
<dbReference type="Gene3D" id="3.30.200.20">
    <property type="entry name" value="Phosphorylase Kinase, domain 1"/>
    <property type="match status" value="1"/>
</dbReference>
<evidence type="ECO:0000256" key="9">
    <source>
        <dbReference type="PROSITE-ProRule" id="PRU10141"/>
    </source>
</evidence>
<dbReference type="OrthoDB" id="4062651at2759"/>
<dbReference type="GO" id="GO:0005524">
    <property type="term" value="F:ATP binding"/>
    <property type="evidence" value="ECO:0007669"/>
    <property type="project" value="UniProtKB-UniRule"/>
</dbReference>
<comment type="catalytic activity">
    <reaction evidence="7">
        <text>L-threonyl-[protein] + ATP = O-phospho-L-threonyl-[protein] + ADP + H(+)</text>
        <dbReference type="Rhea" id="RHEA:46608"/>
        <dbReference type="Rhea" id="RHEA-COMP:11060"/>
        <dbReference type="Rhea" id="RHEA-COMP:11605"/>
        <dbReference type="ChEBI" id="CHEBI:15378"/>
        <dbReference type="ChEBI" id="CHEBI:30013"/>
        <dbReference type="ChEBI" id="CHEBI:30616"/>
        <dbReference type="ChEBI" id="CHEBI:61977"/>
        <dbReference type="ChEBI" id="CHEBI:456216"/>
        <dbReference type="EC" id="2.7.11.1"/>
    </reaction>
</comment>
<dbReference type="Pfam" id="PF00069">
    <property type="entry name" value="Pkinase"/>
    <property type="match status" value="1"/>
</dbReference>
<evidence type="ECO:0000256" key="2">
    <source>
        <dbReference type="ARBA" id="ARBA00022527"/>
    </source>
</evidence>
<dbReference type="PROSITE" id="PS50011">
    <property type="entry name" value="PROTEIN_KINASE_DOM"/>
    <property type="match status" value="1"/>
</dbReference>
<dbReference type="GO" id="GO:0004674">
    <property type="term" value="F:protein serine/threonine kinase activity"/>
    <property type="evidence" value="ECO:0007669"/>
    <property type="project" value="UniProtKB-KW"/>
</dbReference>
<reference evidence="12" key="1">
    <citation type="submission" date="2025-08" db="UniProtKB">
        <authorList>
            <consortium name="RefSeq"/>
        </authorList>
    </citation>
    <scope>IDENTIFICATION</scope>
</reference>
<evidence type="ECO:0000256" key="4">
    <source>
        <dbReference type="ARBA" id="ARBA00022741"/>
    </source>
</evidence>
<keyword evidence="6 9" id="KW-0067">ATP-binding</keyword>
<organism evidence="11 12">
    <name type="scientific">Elaeis guineensis var. tenera</name>
    <name type="common">Oil palm</name>
    <dbReference type="NCBI Taxonomy" id="51953"/>
    <lineage>
        <taxon>Eukaryota</taxon>
        <taxon>Viridiplantae</taxon>
        <taxon>Streptophyta</taxon>
        <taxon>Embryophyta</taxon>
        <taxon>Tracheophyta</taxon>
        <taxon>Spermatophyta</taxon>
        <taxon>Magnoliopsida</taxon>
        <taxon>Liliopsida</taxon>
        <taxon>Arecaceae</taxon>
        <taxon>Arecoideae</taxon>
        <taxon>Cocoseae</taxon>
        <taxon>Elaeidinae</taxon>
        <taxon>Elaeis</taxon>
    </lineage>
</organism>
<dbReference type="FunFam" id="1.10.510.10:FF:001023">
    <property type="entry name" value="Os07g0541700 protein"/>
    <property type="match status" value="1"/>
</dbReference>
<keyword evidence="4 9" id="KW-0547">Nucleotide-binding</keyword>
<dbReference type="EC" id="2.7.11.1" evidence="1"/>
<dbReference type="RefSeq" id="XP_010905345.1">
    <property type="nucleotide sequence ID" value="XM_010907043.1"/>
</dbReference>
<feature type="binding site" evidence="9">
    <location>
        <position position="63"/>
    </location>
    <ligand>
        <name>ATP</name>
        <dbReference type="ChEBI" id="CHEBI:30616"/>
    </ligand>
</feature>
<accession>A0A6I9Q997</accession>